<dbReference type="Gene3D" id="3.30.200.20">
    <property type="entry name" value="Phosphorylase Kinase, domain 1"/>
    <property type="match status" value="1"/>
</dbReference>
<dbReference type="CDD" id="cd13973">
    <property type="entry name" value="PK_MviN-like"/>
    <property type="match status" value="1"/>
</dbReference>
<dbReference type="EMBL" id="JBHTAJ010000034">
    <property type="protein sequence ID" value="MFC7181646.1"/>
    <property type="molecule type" value="Genomic_DNA"/>
</dbReference>
<feature type="region of interest" description="Disordered" evidence="1">
    <location>
        <begin position="447"/>
        <end position="497"/>
    </location>
</feature>
<keyword evidence="3" id="KW-0808">Transferase</keyword>
<dbReference type="Proteomes" id="UP001596435">
    <property type="component" value="Unassembled WGS sequence"/>
</dbReference>
<dbReference type="Gene3D" id="1.10.510.10">
    <property type="entry name" value="Transferase(Phosphotransferase) domain 1"/>
    <property type="match status" value="1"/>
</dbReference>
<dbReference type="RefSeq" id="WP_380231563.1">
    <property type="nucleotide sequence ID" value="NZ_JBHSVH010000002.1"/>
</dbReference>
<dbReference type="InterPro" id="IPR011009">
    <property type="entry name" value="Kinase-like_dom_sf"/>
</dbReference>
<dbReference type="PROSITE" id="PS50011">
    <property type="entry name" value="PROTEIN_KINASE_DOM"/>
    <property type="match status" value="1"/>
</dbReference>
<sequence>MADGTKAVVDASVADEAALAMAVDGIATEGTADEGEGRAAEDGAAAAGTTDDATAADGPSTDDPAEDGGTDGAAAGTGPAAAVEAALRDAVTVREQSPGATTDQDAPEAPQDSTAQLSAREIAAELAAGAGAAGATTPAAGASGATKARRPPSGAKTGPAEVAPGKRPAARPAVSTETLDADTGTLPAARPAPLRHSGDKIGGRYRLEECITQSETFSSWRAVDEKLRRAVGVHLMAAGHRRAKAVLTAARAAALLNDPRFVQVLDAVQEGDLVYVIREWLPDASDLAQLLADGPMEPYEAYQMVRQVTDAVAAAHRRGQAHLRLTPRCVLRTDSGQYRINGIAVDAALRGLPAEDAERTDTRAIGALLFAALTHRWPYPEDRYDLRGMPRSLGAVPPDQVRAGVHKGLSELAARTLCENPPHHLEPITGPEQLAKAIALMPKIRQPDQPAPVFSAPKAKPQPPHHPGARQPGHPGGTGVPPHDRGPEGASAASAGRPVRRRRRVLLGALKATASLVALAAVVVGSWQAVEHLDKGDSAVADQPATHGSAAPSTGPLKLDHATLAYTASSFNAFGDKKAEHAAELPFLSDGKADTVWTTQTYNDQFGSYKPGTGLLLDLGTARTFGSVDVRFAGSHKVELKALPADAGTAPAPSQGGFDSFGPAIATGSGTTVALKPAKPITTRYLLIWLTGIPNDVGGGYQGQVAEITVNG</sequence>
<feature type="domain" description="Protein kinase" evidence="2">
    <location>
        <begin position="205"/>
        <end position="444"/>
    </location>
</feature>
<feature type="region of interest" description="Disordered" evidence="1">
    <location>
        <begin position="129"/>
        <end position="200"/>
    </location>
</feature>
<evidence type="ECO:0000313" key="3">
    <source>
        <dbReference type="EMBL" id="MFC7181646.1"/>
    </source>
</evidence>
<feature type="compositionally biased region" description="Polar residues" evidence="1">
    <location>
        <begin position="94"/>
        <end position="104"/>
    </location>
</feature>
<accession>A0ABW2G0M3</accession>
<proteinExistence type="predicted"/>
<keyword evidence="4" id="KW-1185">Reference proteome</keyword>
<evidence type="ECO:0000256" key="1">
    <source>
        <dbReference type="SAM" id="MobiDB-lite"/>
    </source>
</evidence>
<keyword evidence="3" id="KW-0418">Kinase</keyword>
<evidence type="ECO:0000259" key="2">
    <source>
        <dbReference type="PROSITE" id="PS50011"/>
    </source>
</evidence>
<feature type="compositionally biased region" description="Low complexity" evidence="1">
    <location>
        <begin position="72"/>
        <end position="90"/>
    </location>
</feature>
<dbReference type="GO" id="GO:0004674">
    <property type="term" value="F:protein serine/threonine kinase activity"/>
    <property type="evidence" value="ECO:0007669"/>
    <property type="project" value="UniProtKB-KW"/>
</dbReference>
<evidence type="ECO:0000313" key="4">
    <source>
        <dbReference type="Proteomes" id="UP001596435"/>
    </source>
</evidence>
<reference evidence="4" key="1">
    <citation type="journal article" date="2019" name="Int. J. Syst. Evol. Microbiol.">
        <title>The Global Catalogue of Microorganisms (GCM) 10K type strain sequencing project: providing services to taxonomists for standard genome sequencing and annotation.</title>
        <authorList>
            <consortium name="The Broad Institute Genomics Platform"/>
            <consortium name="The Broad Institute Genome Sequencing Center for Infectious Disease"/>
            <person name="Wu L."/>
            <person name="Ma J."/>
        </authorList>
    </citation>
    <scope>NUCLEOTIDE SEQUENCE [LARGE SCALE GENOMIC DNA]</scope>
    <source>
        <strain evidence="4">CGMCC 1.12859</strain>
    </source>
</reference>
<dbReference type="SUPFAM" id="SSF56112">
    <property type="entry name" value="Protein kinase-like (PK-like)"/>
    <property type="match status" value="1"/>
</dbReference>
<feature type="region of interest" description="Disordered" evidence="1">
    <location>
        <begin position="29"/>
        <end position="114"/>
    </location>
</feature>
<name>A0ABW2G0M3_9ACTN</name>
<protein>
    <submittedName>
        <fullName evidence="3">Serine/threonine protein kinase</fullName>
    </submittedName>
</protein>
<gene>
    <name evidence="3" type="ORF">ACFQMG_19025</name>
</gene>
<keyword evidence="3" id="KW-0723">Serine/threonine-protein kinase</keyword>
<feature type="compositionally biased region" description="Low complexity" evidence="1">
    <location>
        <begin position="129"/>
        <end position="146"/>
    </location>
</feature>
<dbReference type="InterPro" id="IPR000719">
    <property type="entry name" value="Prot_kinase_dom"/>
</dbReference>
<organism evidence="3 4">
    <name type="scientific">Kitasatospora paranensis</name>
    <dbReference type="NCBI Taxonomy" id="258053"/>
    <lineage>
        <taxon>Bacteria</taxon>
        <taxon>Bacillati</taxon>
        <taxon>Actinomycetota</taxon>
        <taxon>Actinomycetes</taxon>
        <taxon>Kitasatosporales</taxon>
        <taxon>Streptomycetaceae</taxon>
        <taxon>Kitasatospora</taxon>
    </lineage>
</organism>
<comment type="caution">
    <text evidence="3">The sequence shown here is derived from an EMBL/GenBank/DDBJ whole genome shotgun (WGS) entry which is preliminary data.</text>
</comment>
<feature type="compositionally biased region" description="Low complexity" evidence="1">
    <location>
        <begin position="42"/>
        <end position="62"/>
    </location>
</feature>